<dbReference type="InterPro" id="IPR001138">
    <property type="entry name" value="Zn2Cys6_DnaBD"/>
</dbReference>
<feature type="region of interest" description="Disordered" evidence="2">
    <location>
        <begin position="44"/>
        <end position="67"/>
    </location>
</feature>
<name>A0A9P8V1V3_9PEZI</name>
<organism evidence="3 4">
    <name type="scientific">Plectosphaerella plurivora</name>
    <dbReference type="NCBI Taxonomy" id="936078"/>
    <lineage>
        <taxon>Eukaryota</taxon>
        <taxon>Fungi</taxon>
        <taxon>Dikarya</taxon>
        <taxon>Ascomycota</taxon>
        <taxon>Pezizomycotina</taxon>
        <taxon>Sordariomycetes</taxon>
        <taxon>Hypocreomycetidae</taxon>
        <taxon>Glomerellales</taxon>
        <taxon>Plectosphaerellaceae</taxon>
        <taxon>Plectosphaerella</taxon>
    </lineage>
</organism>
<feature type="compositionally biased region" description="Basic and acidic residues" evidence="2">
    <location>
        <begin position="49"/>
        <end position="60"/>
    </location>
</feature>
<dbReference type="EMBL" id="JAGSXJ010000039">
    <property type="protein sequence ID" value="KAH6664797.1"/>
    <property type="molecule type" value="Genomic_DNA"/>
</dbReference>
<dbReference type="GO" id="GO:0000981">
    <property type="term" value="F:DNA-binding transcription factor activity, RNA polymerase II-specific"/>
    <property type="evidence" value="ECO:0007669"/>
    <property type="project" value="InterPro"/>
</dbReference>
<dbReference type="CDD" id="cd00067">
    <property type="entry name" value="GAL4"/>
    <property type="match status" value="1"/>
</dbReference>
<evidence type="ECO:0000256" key="1">
    <source>
        <dbReference type="ARBA" id="ARBA00023242"/>
    </source>
</evidence>
<dbReference type="GO" id="GO:0008270">
    <property type="term" value="F:zinc ion binding"/>
    <property type="evidence" value="ECO:0007669"/>
    <property type="project" value="InterPro"/>
</dbReference>
<dbReference type="Proteomes" id="UP000770015">
    <property type="component" value="Unassembled WGS sequence"/>
</dbReference>
<evidence type="ECO:0000313" key="3">
    <source>
        <dbReference type="EMBL" id="KAH6664797.1"/>
    </source>
</evidence>
<accession>A0A9P8V1V3</accession>
<sequence>MHELVCDEEKPQCRNCLRLSIDCPGYAPALQFINSSSASVPISRRSRRKVAEARQEHEQPRSSPEAEITAQLEDDNDGHYPIATPEAFEHDPDVDNIWVSDQFPPQLPSVFRSLWESIGFGNDVVKYAVLAHASAHPADTAMGFYSRALRAFSVSAQGPASWLLPDSDLHGVVISLAVLALLQLYEMKHGTFLGGFTHCRQADQIVVTHLDRLDLRHPLDAIDTPFGLLHLLFHCIVLRGASVEILEWLMDLAPRLEAAGSYVLGLVPMWIFKKMTMLVLQERRAGRILLAVFSDFKATDEIVDTRSPTAARFLVLGVEAATQDTFQSIVEIAPS</sequence>
<gene>
    <name evidence="3" type="ORF">F5X68DRAFT_237231</name>
</gene>
<keyword evidence="4" id="KW-1185">Reference proteome</keyword>
<dbReference type="AlphaFoldDB" id="A0A9P8V1V3"/>
<evidence type="ECO:0000313" key="4">
    <source>
        <dbReference type="Proteomes" id="UP000770015"/>
    </source>
</evidence>
<keyword evidence="1" id="KW-0539">Nucleus</keyword>
<dbReference type="OrthoDB" id="4830956at2759"/>
<reference evidence="3" key="1">
    <citation type="journal article" date="2021" name="Nat. Commun.">
        <title>Genetic determinants of endophytism in the Arabidopsis root mycobiome.</title>
        <authorList>
            <person name="Mesny F."/>
            <person name="Miyauchi S."/>
            <person name="Thiergart T."/>
            <person name="Pickel B."/>
            <person name="Atanasova L."/>
            <person name="Karlsson M."/>
            <person name="Huettel B."/>
            <person name="Barry K.W."/>
            <person name="Haridas S."/>
            <person name="Chen C."/>
            <person name="Bauer D."/>
            <person name="Andreopoulos W."/>
            <person name="Pangilinan J."/>
            <person name="LaButti K."/>
            <person name="Riley R."/>
            <person name="Lipzen A."/>
            <person name="Clum A."/>
            <person name="Drula E."/>
            <person name="Henrissat B."/>
            <person name="Kohler A."/>
            <person name="Grigoriev I.V."/>
            <person name="Martin F.M."/>
            <person name="Hacquard S."/>
        </authorList>
    </citation>
    <scope>NUCLEOTIDE SEQUENCE</scope>
    <source>
        <strain evidence="3">MPI-SDFR-AT-0117</strain>
    </source>
</reference>
<comment type="caution">
    <text evidence="3">The sequence shown here is derived from an EMBL/GenBank/DDBJ whole genome shotgun (WGS) entry which is preliminary data.</text>
</comment>
<evidence type="ECO:0000256" key="2">
    <source>
        <dbReference type="SAM" id="MobiDB-lite"/>
    </source>
</evidence>
<protein>
    <recommendedName>
        <fullName evidence="5">Zn(2)-C6 fungal-type domain-containing protein</fullName>
    </recommendedName>
</protein>
<proteinExistence type="predicted"/>
<evidence type="ECO:0008006" key="5">
    <source>
        <dbReference type="Google" id="ProtNLM"/>
    </source>
</evidence>